<evidence type="ECO:0000256" key="2">
    <source>
        <dbReference type="ARBA" id="ARBA00022448"/>
    </source>
</evidence>
<dbReference type="InterPro" id="IPR006016">
    <property type="entry name" value="UspA"/>
</dbReference>
<accession>A0A928VX45</accession>
<name>A0A928VX45_9CYAN</name>
<dbReference type="SMART" id="SM00116">
    <property type="entry name" value="CBS"/>
    <property type="match status" value="2"/>
</dbReference>
<dbReference type="Gene3D" id="3.40.50.12370">
    <property type="match status" value="1"/>
</dbReference>
<feature type="transmembrane region" description="Helical" evidence="9">
    <location>
        <begin position="161"/>
        <end position="184"/>
    </location>
</feature>
<dbReference type="Proteomes" id="UP000621799">
    <property type="component" value="Unassembled WGS sequence"/>
</dbReference>
<keyword evidence="2" id="KW-0813">Transport</keyword>
<dbReference type="PANTHER" id="PTHR45711">
    <property type="entry name" value="CHLORIDE CHANNEL PROTEIN"/>
    <property type="match status" value="1"/>
</dbReference>
<dbReference type="SUPFAM" id="SSF81340">
    <property type="entry name" value="Clc chloride channel"/>
    <property type="match status" value="1"/>
</dbReference>
<dbReference type="InterPro" id="IPR046342">
    <property type="entry name" value="CBS_dom_sf"/>
</dbReference>
<keyword evidence="4 9" id="KW-1133">Transmembrane helix</keyword>
<feature type="domain" description="CBS" evidence="10">
    <location>
        <begin position="517"/>
        <end position="575"/>
    </location>
</feature>
<dbReference type="GO" id="GO:0005247">
    <property type="term" value="F:voltage-gated chloride channel activity"/>
    <property type="evidence" value="ECO:0007669"/>
    <property type="project" value="TreeGrafter"/>
</dbReference>
<comment type="caution">
    <text evidence="11">The sequence shown here is derived from an EMBL/GenBank/DDBJ whole genome shotgun (WGS) entry which is preliminary data.</text>
</comment>
<keyword evidence="5" id="KW-0406">Ion transport</keyword>
<dbReference type="PANTHER" id="PTHR45711:SF10">
    <property type="entry name" value="CHLORIDE CHANNEL PROTEIN"/>
    <property type="match status" value="1"/>
</dbReference>
<evidence type="ECO:0000256" key="3">
    <source>
        <dbReference type="ARBA" id="ARBA00022692"/>
    </source>
</evidence>
<dbReference type="PRINTS" id="PR00762">
    <property type="entry name" value="CLCHANNEL"/>
</dbReference>
<dbReference type="CDD" id="cd01031">
    <property type="entry name" value="EriC"/>
    <property type="match status" value="1"/>
</dbReference>
<comment type="subcellular location">
    <subcellularLocation>
        <location evidence="1">Membrane</location>
        <topology evidence="1">Multi-pass membrane protein</topology>
    </subcellularLocation>
</comment>
<gene>
    <name evidence="11" type="ORF">IQ235_08890</name>
</gene>
<dbReference type="RefSeq" id="WP_264321127.1">
    <property type="nucleotide sequence ID" value="NZ_JADEXN010000129.1"/>
</dbReference>
<feature type="transmembrane region" description="Helical" evidence="9">
    <location>
        <begin position="368"/>
        <end position="391"/>
    </location>
</feature>
<dbReference type="PROSITE" id="PS51371">
    <property type="entry name" value="CBS"/>
    <property type="match status" value="2"/>
</dbReference>
<keyword evidence="12" id="KW-1185">Reference proteome</keyword>
<dbReference type="EMBL" id="JADEXN010000129">
    <property type="protein sequence ID" value="MBE9040893.1"/>
    <property type="molecule type" value="Genomic_DNA"/>
</dbReference>
<keyword evidence="8" id="KW-0129">CBS domain</keyword>
<dbReference type="Gene3D" id="3.10.580.10">
    <property type="entry name" value="CBS-domain"/>
    <property type="match status" value="1"/>
</dbReference>
<dbReference type="InterPro" id="IPR000644">
    <property type="entry name" value="CBS_dom"/>
</dbReference>
<keyword evidence="7" id="KW-0868">Chloride</keyword>
<dbReference type="SUPFAM" id="SSF52402">
    <property type="entry name" value="Adenine nucleotide alpha hydrolases-like"/>
    <property type="match status" value="2"/>
</dbReference>
<keyword evidence="3 9" id="KW-0812">Transmembrane</keyword>
<protein>
    <submittedName>
        <fullName evidence="11">Chloride channel protein</fullName>
    </submittedName>
</protein>
<reference evidence="11" key="1">
    <citation type="submission" date="2020-10" db="EMBL/GenBank/DDBJ databases">
        <authorList>
            <person name="Castelo-Branco R."/>
            <person name="Eusebio N."/>
            <person name="Adriana R."/>
            <person name="Vieira A."/>
            <person name="Brugerolle De Fraissinette N."/>
            <person name="Rezende De Castro R."/>
            <person name="Schneider M.P."/>
            <person name="Vasconcelos V."/>
            <person name="Leao P.N."/>
        </authorList>
    </citation>
    <scope>NUCLEOTIDE SEQUENCE</scope>
    <source>
        <strain evidence="11">LEGE 11467</strain>
    </source>
</reference>
<feature type="transmembrane region" description="Helical" evidence="9">
    <location>
        <begin position="191"/>
        <end position="213"/>
    </location>
</feature>
<dbReference type="AlphaFoldDB" id="A0A928VX45"/>
<feature type="transmembrane region" description="Helical" evidence="9">
    <location>
        <begin position="274"/>
        <end position="294"/>
    </location>
</feature>
<dbReference type="CDD" id="cd00293">
    <property type="entry name" value="USP-like"/>
    <property type="match status" value="1"/>
</dbReference>
<sequence length="876" mass="93526">MSYFRPPWLSRRFIESLLSPKRFAFLEACAIGLISALAAVLLKQGVGSLGAWRVHQSQAHPAILALPAIGLVGGYGAGILVEYLAPEASGTGLAQVKAMLAGVPMTMNLRVAAVKMVSTILTVGSGLTLGRQGPTLQIGASLAEALSRWIPTSPDYRCQMIAAGAAAGLAAGFNAPITGVLFVVEELLHDVSSFTLGSAILASFVGAVVSRLLGGGDWDLNLELVASRANFSALDIPFLLLLGAIAGLFSGLFSRSIVAGLNFNRRFIKLSLPLRMGLAGLVSGAAIALFPVAFRDNTGLREFLSTGEANIGIVAIAFVAKFALTTIAYGSGAPGGLFAPALVLGSALGCLVGLCSQALFGIGEPTTYALAGMGAFFSGVAKVPITAIAIVFEITTDFNLVLPLMITSVTAFIVSGKVARGSLYDALLVAKGIDLKQDYSSNATLTKLTADDVMQRQVETLESHLTLDRVRQAFSRSHHRGFPVVENGQLVGTVSQSDLPDITQHQVPEDCPLQDIMTPQPVTVHPTDTLSDVLYQLNRYKISRLPVTEGRRLVGIITRSDIIRVEANVLGGRGEGRVRGAPSYVVYQTRAPEIGRGRLLVPLANPRTAPMLLQLAATIARDRHSEIECLNIVSIARHKTPSETPVSTTLGRRLLGQGRRVGKQWNLCVHTQIRAACDVSEATLETIRERHIDLLLMGWKGRNFKPDRIFGDAVDTLIRQASCDIILVKWGRTASVEPNPTAKLPQFDRWLIPIGGGPNVREALRLLPSLIALGKTPSIHLCQVFDPNESNPDRTALREAKAFLFDRLGCPITTASVLGFSVADTILDIARTRRSDVVLLGASRKSLLSRVVRGNIARDIIHGCKCTAIVVRSADP</sequence>
<evidence type="ECO:0000313" key="11">
    <source>
        <dbReference type="EMBL" id="MBE9040893.1"/>
    </source>
</evidence>
<evidence type="ECO:0000256" key="7">
    <source>
        <dbReference type="ARBA" id="ARBA00023214"/>
    </source>
</evidence>
<evidence type="ECO:0000256" key="5">
    <source>
        <dbReference type="ARBA" id="ARBA00023065"/>
    </source>
</evidence>
<proteinExistence type="predicted"/>
<feature type="transmembrane region" description="Helical" evidence="9">
    <location>
        <begin position="309"/>
        <end position="330"/>
    </location>
</feature>
<evidence type="ECO:0000256" key="6">
    <source>
        <dbReference type="ARBA" id="ARBA00023136"/>
    </source>
</evidence>
<dbReference type="Pfam" id="PF00571">
    <property type="entry name" value="CBS"/>
    <property type="match status" value="2"/>
</dbReference>
<feature type="transmembrane region" description="Helical" evidence="9">
    <location>
        <begin position="398"/>
        <end position="416"/>
    </location>
</feature>
<evidence type="ECO:0000256" key="1">
    <source>
        <dbReference type="ARBA" id="ARBA00004141"/>
    </source>
</evidence>
<evidence type="ECO:0000256" key="8">
    <source>
        <dbReference type="PROSITE-ProRule" id="PRU00703"/>
    </source>
</evidence>
<evidence type="ECO:0000259" key="10">
    <source>
        <dbReference type="PROSITE" id="PS51371"/>
    </source>
</evidence>
<dbReference type="GO" id="GO:0005886">
    <property type="term" value="C:plasma membrane"/>
    <property type="evidence" value="ECO:0007669"/>
    <property type="project" value="TreeGrafter"/>
</dbReference>
<feature type="domain" description="CBS" evidence="10">
    <location>
        <begin position="454"/>
        <end position="509"/>
    </location>
</feature>
<feature type="transmembrane region" description="Helical" evidence="9">
    <location>
        <begin position="63"/>
        <end position="85"/>
    </location>
</feature>
<evidence type="ECO:0000313" key="12">
    <source>
        <dbReference type="Proteomes" id="UP000621799"/>
    </source>
</evidence>
<dbReference type="InterPro" id="IPR014743">
    <property type="entry name" value="Cl-channel_core"/>
</dbReference>
<dbReference type="InterPro" id="IPR001807">
    <property type="entry name" value="ClC"/>
</dbReference>
<feature type="transmembrane region" description="Helical" evidence="9">
    <location>
        <begin position="23"/>
        <end position="42"/>
    </location>
</feature>
<dbReference type="Pfam" id="PF00582">
    <property type="entry name" value="Usp"/>
    <property type="match status" value="2"/>
</dbReference>
<feature type="transmembrane region" description="Helical" evidence="9">
    <location>
        <begin position="337"/>
        <end position="362"/>
    </location>
</feature>
<dbReference type="SUPFAM" id="SSF54631">
    <property type="entry name" value="CBS-domain pair"/>
    <property type="match status" value="1"/>
</dbReference>
<organism evidence="11 12">
    <name type="scientific">Zarconia navalis LEGE 11467</name>
    <dbReference type="NCBI Taxonomy" id="1828826"/>
    <lineage>
        <taxon>Bacteria</taxon>
        <taxon>Bacillati</taxon>
        <taxon>Cyanobacteriota</taxon>
        <taxon>Cyanophyceae</taxon>
        <taxon>Oscillatoriophycideae</taxon>
        <taxon>Oscillatoriales</taxon>
        <taxon>Oscillatoriales incertae sedis</taxon>
        <taxon>Zarconia</taxon>
        <taxon>Zarconia navalis</taxon>
    </lineage>
</organism>
<keyword evidence="6 9" id="KW-0472">Membrane</keyword>
<evidence type="ECO:0000256" key="4">
    <source>
        <dbReference type="ARBA" id="ARBA00022989"/>
    </source>
</evidence>
<evidence type="ECO:0000256" key="9">
    <source>
        <dbReference type="SAM" id="Phobius"/>
    </source>
</evidence>
<dbReference type="Gene3D" id="1.10.3080.10">
    <property type="entry name" value="Clc chloride channel"/>
    <property type="match status" value="1"/>
</dbReference>
<dbReference type="Pfam" id="PF00654">
    <property type="entry name" value="Voltage_CLC"/>
    <property type="match status" value="1"/>
</dbReference>
<feature type="transmembrane region" description="Helical" evidence="9">
    <location>
        <begin position="233"/>
        <end position="253"/>
    </location>
</feature>